<dbReference type="AlphaFoldDB" id="A0A017HQ13"/>
<dbReference type="Gene3D" id="2.30.30.40">
    <property type="entry name" value="SH3 Domains"/>
    <property type="match status" value="1"/>
</dbReference>
<dbReference type="SUPFAM" id="SSF47384">
    <property type="entry name" value="Homodimeric domain of signal transducing histidine kinase"/>
    <property type="match status" value="1"/>
</dbReference>
<evidence type="ECO:0000256" key="10">
    <source>
        <dbReference type="ARBA" id="ARBA00035100"/>
    </source>
</evidence>
<dbReference type="InterPro" id="IPR051315">
    <property type="entry name" value="Bact_Chemotaxis_CheA"/>
</dbReference>
<dbReference type="GO" id="GO:0005524">
    <property type="term" value="F:ATP binding"/>
    <property type="evidence" value="ECO:0007669"/>
    <property type="project" value="UniProtKB-KW"/>
</dbReference>
<evidence type="ECO:0000256" key="11">
    <source>
        <dbReference type="SAM" id="MobiDB-lite"/>
    </source>
</evidence>
<dbReference type="PANTHER" id="PTHR43395">
    <property type="entry name" value="SENSOR HISTIDINE KINASE CHEA"/>
    <property type="match status" value="1"/>
</dbReference>
<sequence>MAGAPRAEAAPAKAGRPDGATATGGGLIRIAASRLDEMMDRVGELIIAEARLAEIAAGSGLPALVSVTEDIQRLATGMRDAAMSIRMTPLSSITGRFRRLVHDLAAQIGKPIDLVILGEETELDKTVVEQLAEPLMHLIRNAADHGLEEPATRLAHGKPAAGRLTLAARHSGTEVVIELSDDGRGLDAARIRAKAIEVGLLSRHAEIEQADLFRLILAPGFSTAERLTELSGRGVGMDVVRRTVTDLRGRLDLSSEPGQGTRVTLRLPLTLAIIDGLLVEVGGERFIIPLGAVEEIVELPDKAGEDRTSRLIDIRGRLVPYLFLREILATQGEPGPYQKVVVVTAGDSRLGLVVDRIIGSNQTVIKQLSALHSGLGALSGATILGDGSVALILDVTGLASPEWHPTLSEDHPKEVFA</sequence>
<dbReference type="Gene3D" id="1.10.287.560">
    <property type="entry name" value="Histidine kinase CheA-like, homodimeric domain"/>
    <property type="match status" value="1"/>
</dbReference>
<feature type="domain" description="Histidine kinase" evidence="12">
    <location>
        <begin position="61"/>
        <end position="271"/>
    </location>
</feature>
<dbReference type="PRINTS" id="PR00344">
    <property type="entry name" value="BCTRLSENSOR"/>
</dbReference>
<evidence type="ECO:0000313" key="15">
    <source>
        <dbReference type="Proteomes" id="UP000019666"/>
    </source>
</evidence>
<dbReference type="STRING" id="442562.Rumeso_01973"/>
<keyword evidence="8" id="KW-0067">ATP-binding</keyword>
<evidence type="ECO:0000256" key="2">
    <source>
        <dbReference type="ARBA" id="ARBA00012438"/>
    </source>
</evidence>
<evidence type="ECO:0000256" key="4">
    <source>
        <dbReference type="ARBA" id="ARBA00022500"/>
    </source>
</evidence>
<dbReference type="GO" id="GO:0006935">
    <property type="term" value="P:chemotaxis"/>
    <property type="evidence" value="ECO:0007669"/>
    <property type="project" value="UniProtKB-KW"/>
</dbReference>
<dbReference type="GO" id="GO:0005737">
    <property type="term" value="C:cytoplasm"/>
    <property type="evidence" value="ECO:0007669"/>
    <property type="project" value="InterPro"/>
</dbReference>
<dbReference type="InterPro" id="IPR003594">
    <property type="entry name" value="HATPase_dom"/>
</dbReference>
<dbReference type="Gene3D" id="3.30.565.10">
    <property type="entry name" value="Histidine kinase-like ATPase, C-terminal domain"/>
    <property type="match status" value="1"/>
</dbReference>
<comment type="catalytic activity">
    <reaction evidence="1">
        <text>ATP + protein L-histidine = ADP + protein N-phospho-L-histidine.</text>
        <dbReference type="EC" id="2.7.13.3"/>
    </reaction>
</comment>
<organism evidence="14 15">
    <name type="scientific">Rubellimicrobium mesophilum DSM 19309</name>
    <dbReference type="NCBI Taxonomy" id="442562"/>
    <lineage>
        <taxon>Bacteria</taxon>
        <taxon>Pseudomonadati</taxon>
        <taxon>Pseudomonadota</taxon>
        <taxon>Alphaproteobacteria</taxon>
        <taxon>Rhodobacterales</taxon>
        <taxon>Roseobacteraceae</taxon>
        <taxon>Rubellimicrobium</taxon>
    </lineage>
</organism>
<dbReference type="PANTHER" id="PTHR43395:SF10">
    <property type="entry name" value="CHEMOTAXIS PROTEIN CHEA"/>
    <property type="match status" value="1"/>
</dbReference>
<keyword evidence="5" id="KW-0597">Phosphoprotein</keyword>
<proteinExistence type="predicted"/>
<feature type="domain" description="CheW-like" evidence="13">
    <location>
        <begin position="273"/>
        <end position="404"/>
    </location>
</feature>
<keyword evidence="4" id="KW-0145">Chemotaxis</keyword>
<dbReference type="PATRIC" id="fig|442562.3.peg.1949"/>
<dbReference type="Pfam" id="PF01584">
    <property type="entry name" value="CheW"/>
    <property type="match status" value="1"/>
</dbReference>
<dbReference type="Pfam" id="PF02895">
    <property type="entry name" value="H-kinase_dim"/>
    <property type="match status" value="1"/>
</dbReference>
<dbReference type="CDD" id="cd00731">
    <property type="entry name" value="CheA_reg"/>
    <property type="match status" value="1"/>
</dbReference>
<name>A0A017HQ13_9RHOB</name>
<keyword evidence="7 14" id="KW-0418">Kinase</keyword>
<dbReference type="PROSITE" id="PS50851">
    <property type="entry name" value="CHEW"/>
    <property type="match status" value="1"/>
</dbReference>
<dbReference type="FunFam" id="3.30.565.10:FF:000016">
    <property type="entry name" value="Chemotaxis protein CheA, putative"/>
    <property type="match status" value="1"/>
</dbReference>
<dbReference type="GO" id="GO:0000155">
    <property type="term" value="F:phosphorelay sensor kinase activity"/>
    <property type="evidence" value="ECO:0007669"/>
    <property type="project" value="InterPro"/>
</dbReference>
<keyword evidence="9" id="KW-0902">Two-component regulatory system</keyword>
<dbReference type="PROSITE" id="PS50109">
    <property type="entry name" value="HIS_KIN"/>
    <property type="match status" value="1"/>
</dbReference>
<dbReference type="HOGENOM" id="CLU_000650_3_0_5"/>
<keyword evidence="6 14" id="KW-0808">Transferase</keyword>
<comment type="caution">
    <text evidence="14">The sequence shown here is derived from an EMBL/GenBank/DDBJ whole genome shotgun (WGS) entry which is preliminary data.</text>
</comment>
<keyword evidence="15" id="KW-1185">Reference proteome</keyword>
<dbReference type="SUPFAM" id="SSF55874">
    <property type="entry name" value="ATPase domain of HSP90 chaperone/DNA topoisomerase II/histidine kinase"/>
    <property type="match status" value="1"/>
</dbReference>
<dbReference type="InterPro" id="IPR036097">
    <property type="entry name" value="HisK_dim/P_sf"/>
</dbReference>
<evidence type="ECO:0000313" key="14">
    <source>
        <dbReference type="EMBL" id="EYD76552.1"/>
    </source>
</evidence>
<dbReference type="InterPro" id="IPR004358">
    <property type="entry name" value="Sig_transdc_His_kin-like_C"/>
</dbReference>
<evidence type="ECO:0000256" key="6">
    <source>
        <dbReference type="ARBA" id="ARBA00022679"/>
    </source>
</evidence>
<reference evidence="14 15" key="1">
    <citation type="submission" date="2013-02" db="EMBL/GenBank/DDBJ databases">
        <authorList>
            <person name="Fiebig A."/>
            <person name="Goeker M."/>
            <person name="Klenk H.-P.P."/>
        </authorList>
    </citation>
    <scope>NUCLEOTIDE SEQUENCE [LARGE SCALE GENOMIC DNA]</scope>
    <source>
        <strain evidence="14 15">DSM 19309</strain>
    </source>
</reference>
<dbReference type="InterPro" id="IPR036890">
    <property type="entry name" value="HATPase_C_sf"/>
</dbReference>
<evidence type="ECO:0000256" key="3">
    <source>
        <dbReference type="ARBA" id="ARBA00021495"/>
    </source>
</evidence>
<accession>A0A017HQ13</accession>
<dbReference type="Pfam" id="PF02518">
    <property type="entry name" value="HATPase_c"/>
    <property type="match status" value="1"/>
</dbReference>
<keyword evidence="8" id="KW-0547">Nucleotide-binding</keyword>
<feature type="compositionally biased region" description="Low complexity" evidence="11">
    <location>
        <begin position="1"/>
        <end position="14"/>
    </location>
</feature>
<dbReference type="SMART" id="SM00387">
    <property type="entry name" value="HATPase_c"/>
    <property type="match status" value="1"/>
</dbReference>
<dbReference type="SMART" id="SM01231">
    <property type="entry name" value="H-kinase_dim"/>
    <property type="match status" value="1"/>
</dbReference>
<dbReference type="InterPro" id="IPR005467">
    <property type="entry name" value="His_kinase_dom"/>
</dbReference>
<evidence type="ECO:0000256" key="8">
    <source>
        <dbReference type="ARBA" id="ARBA00022840"/>
    </source>
</evidence>
<dbReference type="InterPro" id="IPR036061">
    <property type="entry name" value="CheW-like_dom_sf"/>
</dbReference>
<dbReference type="SUPFAM" id="SSF50341">
    <property type="entry name" value="CheW-like"/>
    <property type="match status" value="1"/>
</dbReference>
<dbReference type="InterPro" id="IPR002545">
    <property type="entry name" value="CheW-lke_dom"/>
</dbReference>
<feature type="region of interest" description="Disordered" evidence="11">
    <location>
        <begin position="1"/>
        <end position="20"/>
    </location>
</feature>
<evidence type="ECO:0000256" key="5">
    <source>
        <dbReference type="ARBA" id="ARBA00022553"/>
    </source>
</evidence>
<dbReference type="EMBL" id="AOSK01000043">
    <property type="protein sequence ID" value="EYD76552.1"/>
    <property type="molecule type" value="Genomic_DNA"/>
</dbReference>
<evidence type="ECO:0000259" key="13">
    <source>
        <dbReference type="PROSITE" id="PS50851"/>
    </source>
</evidence>
<dbReference type="Proteomes" id="UP000019666">
    <property type="component" value="Unassembled WGS sequence"/>
</dbReference>
<gene>
    <name evidence="14" type="ORF">Rumeso_01973</name>
</gene>
<comment type="function">
    <text evidence="10">Involved in the transmission of sensory signals from the chemoreceptors to the flagellar motors. CheA is autophosphorylated; it can transfer its phosphate group to either CheB or CheY.</text>
</comment>
<dbReference type="CDD" id="cd16916">
    <property type="entry name" value="HATPase_CheA-like"/>
    <property type="match status" value="1"/>
</dbReference>
<dbReference type="InterPro" id="IPR037006">
    <property type="entry name" value="CheA-like_homodim_sf"/>
</dbReference>
<protein>
    <recommendedName>
        <fullName evidence="3">Chemotaxis protein CheA</fullName>
        <ecNumber evidence="2">2.7.13.3</ecNumber>
    </recommendedName>
</protein>
<dbReference type="InterPro" id="IPR004105">
    <property type="entry name" value="CheA-like_dim"/>
</dbReference>
<dbReference type="EC" id="2.7.13.3" evidence="2"/>
<dbReference type="SMART" id="SM00260">
    <property type="entry name" value="CheW"/>
    <property type="match status" value="1"/>
</dbReference>
<evidence type="ECO:0000259" key="12">
    <source>
        <dbReference type="PROSITE" id="PS50109"/>
    </source>
</evidence>
<evidence type="ECO:0000256" key="7">
    <source>
        <dbReference type="ARBA" id="ARBA00022777"/>
    </source>
</evidence>
<evidence type="ECO:0000256" key="1">
    <source>
        <dbReference type="ARBA" id="ARBA00000085"/>
    </source>
</evidence>
<evidence type="ECO:0000256" key="9">
    <source>
        <dbReference type="ARBA" id="ARBA00023012"/>
    </source>
</evidence>